<keyword evidence="11" id="KW-1185">Reference proteome</keyword>
<evidence type="ECO:0000256" key="4">
    <source>
        <dbReference type="ARBA" id="ARBA00022573"/>
    </source>
</evidence>
<dbReference type="EMBL" id="JAWXYB010000018">
    <property type="protein sequence ID" value="MDX5930216.1"/>
    <property type="molecule type" value="Genomic_DNA"/>
</dbReference>
<evidence type="ECO:0000256" key="6">
    <source>
        <dbReference type="ARBA" id="ARBA00025166"/>
    </source>
</evidence>
<evidence type="ECO:0000256" key="3">
    <source>
        <dbReference type="ARBA" id="ARBA00019833"/>
    </source>
</evidence>
<dbReference type="InterPro" id="IPR029062">
    <property type="entry name" value="Class_I_gatase-like"/>
</dbReference>
<evidence type="ECO:0000256" key="2">
    <source>
        <dbReference type="ARBA" id="ARBA00006205"/>
    </source>
</evidence>
<evidence type="ECO:0000259" key="8">
    <source>
        <dbReference type="Pfam" id="PF01656"/>
    </source>
</evidence>
<keyword evidence="4 7" id="KW-0169">Cobalamin biosynthesis</keyword>
<dbReference type="InterPro" id="IPR027417">
    <property type="entry name" value="P-loop_NTPase"/>
</dbReference>
<dbReference type="SUPFAM" id="SSF52540">
    <property type="entry name" value="P-loop containing nucleoside triphosphate hydrolases"/>
    <property type="match status" value="1"/>
</dbReference>
<dbReference type="CDD" id="cd01750">
    <property type="entry name" value="GATase1_CobQ"/>
    <property type="match status" value="1"/>
</dbReference>
<feature type="domain" description="CobQ/CobB/MinD/ParA nucleotide binding" evidence="8">
    <location>
        <begin position="9"/>
        <end position="241"/>
    </location>
</feature>
<dbReference type="InterPro" id="IPR004459">
    <property type="entry name" value="CobQ_synth"/>
</dbReference>
<gene>
    <name evidence="7" type="primary">cobQ</name>
    <name evidence="10" type="ORF">SIL87_05465</name>
</gene>
<dbReference type="Pfam" id="PF07685">
    <property type="entry name" value="GATase_3"/>
    <property type="match status" value="1"/>
</dbReference>
<feature type="domain" description="CobB/CobQ-like glutamine amidotransferase" evidence="9">
    <location>
        <begin position="259"/>
        <end position="444"/>
    </location>
</feature>
<evidence type="ECO:0000313" key="10">
    <source>
        <dbReference type="EMBL" id="MDX5930216.1"/>
    </source>
</evidence>
<protein>
    <recommendedName>
        <fullName evidence="3 7">Cobyric acid synthase</fullName>
    </recommendedName>
</protein>
<dbReference type="NCBIfam" id="TIGR00313">
    <property type="entry name" value="cobQ"/>
    <property type="match status" value="1"/>
</dbReference>
<dbReference type="Gene3D" id="3.40.50.300">
    <property type="entry name" value="P-loop containing nucleotide triphosphate hydrolases"/>
    <property type="match status" value="1"/>
</dbReference>
<feature type="active site" description="Nucleophile" evidence="7">
    <location>
        <position position="339"/>
    </location>
</feature>
<accession>A0AAW9DMR3</accession>
<organism evidence="10 11">
    <name type="scientific">Acidiphilium acidophilum</name>
    <name type="common">Thiobacillus acidophilus</name>
    <dbReference type="NCBI Taxonomy" id="76588"/>
    <lineage>
        <taxon>Bacteria</taxon>
        <taxon>Pseudomonadati</taxon>
        <taxon>Pseudomonadota</taxon>
        <taxon>Alphaproteobacteria</taxon>
        <taxon>Acetobacterales</taxon>
        <taxon>Acidocellaceae</taxon>
        <taxon>Acidiphilium</taxon>
    </lineage>
</organism>
<comment type="function">
    <text evidence="6 7">Catalyzes amidations at positions B, D, E, and G on adenosylcobyrinic A,C-diamide. NH(2) groups are provided by glutamine, and one molecule of ATP is hydrogenolyzed for each amidation.</text>
</comment>
<sequence length="492" mass="51261">MALRGGASLMFQGTGSSVGKSTLVAGLARALTRRGLLVLPFKPQNMSNNAAVTPEGGEIGRAQALQALACGVDPHVDMNPVLLKPQSEVGSQVIVQGRVFGTARARDYQAMKPQLLPYVMESFARLRGRADIVLVEGAGSASEVNLRANDIANMGFARAGDVPVVVIGDIDRGGVIASLVGTQVVLDPADAACIVGFIVNRMRGDAGLFAEGMALIAARTGWRALGLVPHFERVRALPAEDAADLAARMAPVRAGKALRIAVPVLPYIANFDDLDPLFGESEVELTFLRDGAALPVATDLVVLAGSKATIADLAALRAFGWEADILAHVRRGGHVLGLCGGYQMLGRRIADPDGIEVVASEVAGLGLLDIETVLTGDKRLTAVRGRLVGADDAVVAGYEMHGGRSFGPGVGAPFVRFDDGRVDGARSGDGLVSGTYVHGLFGADGARAAMLRRFGAVAGARDHRREIEDALDALADHLEAHVDIAGLLTLAR</sequence>
<evidence type="ECO:0000256" key="1">
    <source>
        <dbReference type="ARBA" id="ARBA00004953"/>
    </source>
</evidence>
<dbReference type="AlphaFoldDB" id="A0AAW9DMR3"/>
<dbReference type="InterPro" id="IPR033949">
    <property type="entry name" value="CobQ_GATase1"/>
</dbReference>
<name>A0AAW9DMR3_ACIAO</name>
<dbReference type="Proteomes" id="UP001279553">
    <property type="component" value="Unassembled WGS sequence"/>
</dbReference>
<feature type="active site" evidence="7">
    <location>
        <position position="438"/>
    </location>
</feature>
<evidence type="ECO:0000256" key="5">
    <source>
        <dbReference type="ARBA" id="ARBA00022962"/>
    </source>
</evidence>
<dbReference type="PANTHER" id="PTHR21343:SF1">
    <property type="entry name" value="COBYRIC ACID SYNTHASE"/>
    <property type="match status" value="1"/>
</dbReference>
<comment type="caution">
    <text evidence="10">The sequence shown here is derived from an EMBL/GenBank/DDBJ whole genome shotgun (WGS) entry which is preliminary data.</text>
</comment>
<dbReference type="HAMAP" id="MF_00028">
    <property type="entry name" value="CobQ"/>
    <property type="match status" value="1"/>
</dbReference>
<comment type="pathway">
    <text evidence="1 7">Cofactor biosynthesis; adenosylcobalamin biosynthesis.</text>
</comment>
<dbReference type="GO" id="GO:0003824">
    <property type="term" value="F:catalytic activity"/>
    <property type="evidence" value="ECO:0007669"/>
    <property type="project" value="InterPro"/>
</dbReference>
<dbReference type="InterPro" id="IPR011698">
    <property type="entry name" value="GATase_3"/>
</dbReference>
<evidence type="ECO:0000259" key="9">
    <source>
        <dbReference type="Pfam" id="PF07685"/>
    </source>
</evidence>
<evidence type="ECO:0000313" key="11">
    <source>
        <dbReference type="Proteomes" id="UP001279553"/>
    </source>
</evidence>
<dbReference type="SUPFAM" id="SSF52317">
    <property type="entry name" value="Class I glutamine amidotransferase-like"/>
    <property type="match status" value="1"/>
</dbReference>
<dbReference type="PROSITE" id="PS51274">
    <property type="entry name" value="GATASE_COBBQ"/>
    <property type="match status" value="1"/>
</dbReference>
<reference evidence="10 11" key="1">
    <citation type="submission" date="2023-11" db="EMBL/GenBank/DDBJ databases">
        <title>MicrobeMod: A computational toolkit for identifying prokaryotic methylation and restriction-modification with nanopore sequencing.</title>
        <authorList>
            <person name="Crits-Christoph A."/>
            <person name="Kang S.C."/>
            <person name="Lee H."/>
            <person name="Ostrov N."/>
        </authorList>
    </citation>
    <scope>NUCLEOTIDE SEQUENCE [LARGE SCALE GENOMIC DNA]</scope>
    <source>
        <strain evidence="10 11">DSMZ 700</strain>
    </source>
</reference>
<keyword evidence="5 7" id="KW-0315">Glutamine amidotransferase</keyword>
<proteinExistence type="inferred from homology"/>
<dbReference type="GO" id="GO:0015420">
    <property type="term" value="F:ABC-type vitamin B12 transporter activity"/>
    <property type="evidence" value="ECO:0007669"/>
    <property type="project" value="UniProtKB-UniRule"/>
</dbReference>
<dbReference type="InterPro" id="IPR002586">
    <property type="entry name" value="CobQ/CobB/MinD/ParA_Nub-bd_dom"/>
</dbReference>
<dbReference type="GO" id="GO:0009236">
    <property type="term" value="P:cobalamin biosynthetic process"/>
    <property type="evidence" value="ECO:0007669"/>
    <property type="project" value="UniProtKB-UniRule"/>
</dbReference>
<dbReference type="NCBIfam" id="NF001989">
    <property type="entry name" value="PRK00784.1"/>
    <property type="match status" value="1"/>
</dbReference>
<dbReference type="Gene3D" id="3.40.50.880">
    <property type="match status" value="1"/>
</dbReference>
<dbReference type="PANTHER" id="PTHR21343">
    <property type="entry name" value="DETHIOBIOTIN SYNTHETASE"/>
    <property type="match status" value="1"/>
</dbReference>
<evidence type="ECO:0000256" key="7">
    <source>
        <dbReference type="HAMAP-Rule" id="MF_00028"/>
    </source>
</evidence>
<dbReference type="Pfam" id="PF01656">
    <property type="entry name" value="CbiA"/>
    <property type="match status" value="1"/>
</dbReference>
<comment type="similarity">
    <text evidence="2 7">Belongs to the CobB/CobQ family. CobQ subfamily.</text>
</comment>